<keyword evidence="1" id="KW-0732">Signal</keyword>
<dbReference type="EMBL" id="JAECSB010000027">
    <property type="protein sequence ID" value="MBH5142238.1"/>
    <property type="molecule type" value="Genomic_DNA"/>
</dbReference>
<dbReference type="Pfam" id="PF04228">
    <property type="entry name" value="Zn_peptidase"/>
    <property type="match status" value="1"/>
</dbReference>
<evidence type="ECO:0000256" key="1">
    <source>
        <dbReference type="SAM" id="SignalP"/>
    </source>
</evidence>
<evidence type="ECO:0000313" key="2">
    <source>
        <dbReference type="EMBL" id="MBH5142238.1"/>
    </source>
</evidence>
<gene>
    <name evidence="2" type="ORF">I3517_06385</name>
    <name evidence="3" type="ORF">QIE55_19025</name>
</gene>
<dbReference type="KEGG" id="reb:XU06_18225"/>
<dbReference type="EMBL" id="CP124545">
    <property type="protein sequence ID" value="WGV47637.2"/>
    <property type="molecule type" value="Genomic_DNA"/>
</dbReference>
<organism evidence="2 4">
    <name type="scientific">Rhodococcus erythropolis</name>
    <name type="common">Arthrobacter picolinophilus</name>
    <dbReference type="NCBI Taxonomy" id="1833"/>
    <lineage>
        <taxon>Bacteria</taxon>
        <taxon>Bacillati</taxon>
        <taxon>Actinomycetota</taxon>
        <taxon>Actinomycetes</taxon>
        <taxon>Mycobacteriales</taxon>
        <taxon>Nocardiaceae</taxon>
        <taxon>Rhodococcus</taxon>
        <taxon>Rhodococcus erythropolis group</taxon>
    </lineage>
</organism>
<reference evidence="3" key="2">
    <citation type="submission" date="2023-08" db="EMBL/GenBank/DDBJ databases">
        <title>Isolation and Characterization of Rhodococcus erythropolis MGMM8.</title>
        <authorList>
            <person name="Diabankana R.G.C."/>
            <person name="Afordoanyi D.M."/>
            <person name="Validov S.Z."/>
        </authorList>
    </citation>
    <scope>NUCLEOTIDE SEQUENCE</scope>
    <source>
        <strain evidence="3">MGMM8</strain>
    </source>
</reference>
<sequence>MVGRRVVIVTSSLFAVAALLAGCASGTNGHAVSIYHDPFRVAGLDATAGPSGLRPGAPNADRAITGTDGGDIDALAANAITDIETYWAAEYPALFDKPFEPVDELISWDPTESNGPDFCEETTEELINAGYCSIDHTIGWDRELLLPEVREKFGEVAVAFIFAHEYGHAVQRKAGIVGGKRDAALVREQQADCFGGAFLRHVAEDKAAHFTMNTSDGLNKVLASAVAIRDEDPNDPESHHGSAFERVTATQIGFTDGAGACAKMDADEIESRRADLPQQFAEGNDSGELPVTEATLDEFVKTFQAIFDLPEPPKVVFTGADTGCSDAVATEPVSYCPSTNTIGISVDDLAERGTPGRVGRRELIQTNITGDYNAYVLLASRYTLAMQKENGQSLDTPQTALRAACLSGVITAALSPTNAAASGAQVTLSPGDLDEAVSGLLTDGLAASDVNGETVPSGFARVDAFRTGVLGGREVCDSRYTE</sequence>
<dbReference type="PROSITE" id="PS51257">
    <property type="entry name" value="PROKAR_LIPOPROTEIN"/>
    <property type="match status" value="1"/>
</dbReference>
<dbReference type="Proteomes" id="UP001230933">
    <property type="component" value="Chromosome"/>
</dbReference>
<keyword evidence="4" id="KW-1185">Reference proteome</keyword>
<name>A0A0E4A8W0_RHOER</name>
<feature type="signal peptide" evidence="1">
    <location>
        <begin position="1"/>
        <end position="17"/>
    </location>
</feature>
<dbReference type="RefSeq" id="WP_020970042.1">
    <property type="nucleotide sequence ID" value="NZ_BHXB01000001.1"/>
</dbReference>
<reference evidence="2 4" key="1">
    <citation type="submission" date="2020-12" db="EMBL/GenBank/DDBJ databases">
        <title>Draft genome sequence of furan degrading bacterial strain FUR100.</title>
        <authorList>
            <person name="Woiski C."/>
        </authorList>
    </citation>
    <scope>NUCLEOTIDE SEQUENCE [LARGE SCALE GENOMIC DNA]</scope>
    <source>
        <strain evidence="2 4">FUR100</strain>
    </source>
</reference>
<dbReference type="AlphaFoldDB" id="A0A0E4A8W0"/>
<evidence type="ECO:0000313" key="3">
    <source>
        <dbReference type="EMBL" id="WGV47637.2"/>
    </source>
</evidence>
<evidence type="ECO:0000313" key="4">
    <source>
        <dbReference type="Proteomes" id="UP000627573"/>
    </source>
</evidence>
<dbReference type="Proteomes" id="UP000627573">
    <property type="component" value="Unassembled WGS sequence"/>
</dbReference>
<feature type="chain" id="PRO_5044542020" evidence="1">
    <location>
        <begin position="18"/>
        <end position="482"/>
    </location>
</feature>
<protein>
    <submittedName>
        <fullName evidence="2">Neutral zinc metallopeptidase</fullName>
    </submittedName>
</protein>
<dbReference type="GeneID" id="57486200"/>
<proteinExistence type="predicted"/>
<dbReference type="SUPFAM" id="SSF55486">
    <property type="entry name" value="Metalloproteases ('zincins'), catalytic domain"/>
    <property type="match status" value="1"/>
</dbReference>
<accession>A0A0E4A8W0</accession>
<dbReference type="InterPro" id="IPR007343">
    <property type="entry name" value="Uncharacterised_pept_Zn_put"/>
</dbReference>